<evidence type="ECO:0000313" key="3">
    <source>
        <dbReference type="Proteomes" id="UP001206357"/>
    </source>
</evidence>
<dbReference type="EMBL" id="JANKAU010000010">
    <property type="protein sequence ID" value="MCR1915418.1"/>
    <property type="molecule type" value="Genomic_DNA"/>
</dbReference>
<keyword evidence="1" id="KW-0472">Membrane</keyword>
<comment type="caution">
    <text evidence="2">The sequence shown here is derived from an EMBL/GenBank/DDBJ whole genome shotgun (WGS) entry which is preliminary data.</text>
</comment>
<name>A0AAW5M1P2_LACJH</name>
<organism evidence="2 3">
    <name type="scientific">Lactobacillus johnsonii</name>
    <dbReference type="NCBI Taxonomy" id="33959"/>
    <lineage>
        <taxon>Bacteria</taxon>
        <taxon>Bacillati</taxon>
        <taxon>Bacillota</taxon>
        <taxon>Bacilli</taxon>
        <taxon>Lactobacillales</taxon>
        <taxon>Lactobacillaceae</taxon>
        <taxon>Lactobacillus</taxon>
    </lineage>
</organism>
<gene>
    <name evidence="2" type="ORF">NSA17_08240</name>
</gene>
<proteinExistence type="predicted"/>
<evidence type="ECO:0000256" key="1">
    <source>
        <dbReference type="SAM" id="Phobius"/>
    </source>
</evidence>
<protein>
    <submittedName>
        <fullName evidence="2">Uncharacterized protein</fullName>
    </submittedName>
</protein>
<dbReference type="AlphaFoldDB" id="A0AAW5M1P2"/>
<reference evidence="2" key="1">
    <citation type="submission" date="2022-07" db="EMBL/GenBank/DDBJ databases">
        <title>Enhanced cultured diversity of the mouse gut microbiota enables custom-made synthetic communities.</title>
        <authorList>
            <person name="Afrizal A."/>
        </authorList>
    </citation>
    <scope>NUCLEOTIDE SEQUENCE</scope>
    <source>
        <strain evidence="2">DSM 100219</strain>
    </source>
</reference>
<keyword evidence="1" id="KW-0812">Transmembrane</keyword>
<feature type="transmembrane region" description="Helical" evidence="1">
    <location>
        <begin position="6"/>
        <end position="33"/>
    </location>
</feature>
<evidence type="ECO:0000313" key="2">
    <source>
        <dbReference type="EMBL" id="MCR1915418.1"/>
    </source>
</evidence>
<dbReference type="Proteomes" id="UP001206357">
    <property type="component" value="Unassembled WGS sequence"/>
</dbReference>
<keyword evidence="1" id="KW-1133">Transmembrane helix</keyword>
<accession>A0AAW5M1P2</accession>
<dbReference type="RefSeq" id="WP_257579206.1">
    <property type="nucleotide sequence ID" value="NZ_JANKAU010000010.1"/>
</dbReference>
<feature type="transmembrane region" description="Helical" evidence="1">
    <location>
        <begin position="87"/>
        <end position="109"/>
    </location>
</feature>
<sequence length="276" mass="31776">MRVLLLILIFINLVLNVIASVGSFSVIDGIKTLGNKISIKKAKTKLSYSEYSQLVKYISLLNDINMLSIVLWAVSTGGFDYLYAHHLFLYISLEIVMSVYLITSIFIIADTTPRTLDLDEIVYKCSTSFSPYPELLDLYKVNKAMQYKNFQETKALLIALDLFLKELKFPNHQQEAKILIKQALTDSKLCKKLPVAIKVLNDKNLIPNDEIITETNNTLNSLNEHLKKIINTVYIFINNEYNQKQYKAIINNKVSELDEDHLNEYYSKLFKESNKD</sequence>
<feature type="transmembrane region" description="Helical" evidence="1">
    <location>
        <begin position="54"/>
        <end position="75"/>
    </location>
</feature>